<name>A0A150G6C6_GONPE</name>
<dbReference type="Pfam" id="PF07714">
    <property type="entry name" value="PK_Tyr_Ser-Thr"/>
    <property type="match status" value="1"/>
</dbReference>
<dbReference type="EMBL" id="LSYV01000059">
    <property type="protein sequence ID" value="KXZ45085.1"/>
    <property type="molecule type" value="Genomic_DNA"/>
</dbReference>
<reference evidence="3" key="1">
    <citation type="journal article" date="2016" name="Nat. Commun.">
        <title>The Gonium pectorale genome demonstrates co-option of cell cycle regulation during the evolution of multicellularity.</title>
        <authorList>
            <person name="Hanschen E.R."/>
            <person name="Marriage T.N."/>
            <person name="Ferris P.J."/>
            <person name="Hamaji T."/>
            <person name="Toyoda A."/>
            <person name="Fujiyama A."/>
            <person name="Neme R."/>
            <person name="Noguchi H."/>
            <person name="Minakuchi Y."/>
            <person name="Suzuki M."/>
            <person name="Kawai-Toyooka H."/>
            <person name="Smith D.R."/>
            <person name="Sparks H."/>
            <person name="Anderson J."/>
            <person name="Bakaric R."/>
            <person name="Luria V."/>
            <person name="Karger A."/>
            <person name="Kirschner M.W."/>
            <person name="Durand P.M."/>
            <person name="Michod R.E."/>
            <person name="Nozaki H."/>
            <person name="Olson B.J."/>
        </authorList>
    </citation>
    <scope>NUCLEOTIDE SEQUENCE [LARGE SCALE GENOMIC DNA]</scope>
    <source>
        <strain evidence="3">NIES-2863</strain>
    </source>
</reference>
<feature type="domain" description="Protein kinase" evidence="1">
    <location>
        <begin position="1"/>
        <end position="141"/>
    </location>
</feature>
<accession>A0A150G6C6</accession>
<dbReference type="PROSITE" id="PS50011">
    <property type="entry name" value="PROTEIN_KINASE_DOM"/>
    <property type="match status" value="1"/>
</dbReference>
<dbReference type="InterPro" id="IPR000719">
    <property type="entry name" value="Prot_kinase_dom"/>
</dbReference>
<dbReference type="STRING" id="33097.A0A150G6C6"/>
<gene>
    <name evidence="2" type="ORF">GPECTOR_58g533</name>
</gene>
<proteinExistence type="predicted"/>
<dbReference type="Gene3D" id="1.10.510.10">
    <property type="entry name" value="Transferase(Phosphotransferase) domain 1"/>
    <property type="match status" value="1"/>
</dbReference>
<dbReference type="InterPro" id="IPR051681">
    <property type="entry name" value="Ser/Thr_Kinases-Pseudokinases"/>
</dbReference>
<keyword evidence="3" id="KW-1185">Reference proteome</keyword>
<dbReference type="SUPFAM" id="SSF56112">
    <property type="entry name" value="Protein kinase-like (PK-like)"/>
    <property type="match status" value="1"/>
</dbReference>
<dbReference type="AlphaFoldDB" id="A0A150G6C6"/>
<evidence type="ECO:0000313" key="2">
    <source>
        <dbReference type="EMBL" id="KXZ45085.1"/>
    </source>
</evidence>
<sequence>MPGGGLRRPASAADLYSLGSSTAAVAAAPPPQVWYAVQEQACGTVTHMAPEAMKRNSRIDASVDVFAFGVIMWELLCGRGSRPYARLSPEDIPRAVTAGLRPSFSDDVPAAFRRLAQACWSTDPANRPRMADVVISIKAQLAAVRAAQASAAGSAASAVSTVSAVSVTAAAAAASRVRSPPGAWTAVAAGGGGR</sequence>
<comment type="caution">
    <text evidence="2">The sequence shown here is derived from an EMBL/GenBank/DDBJ whole genome shotgun (WGS) entry which is preliminary data.</text>
</comment>
<organism evidence="2 3">
    <name type="scientific">Gonium pectorale</name>
    <name type="common">Green alga</name>
    <dbReference type="NCBI Taxonomy" id="33097"/>
    <lineage>
        <taxon>Eukaryota</taxon>
        <taxon>Viridiplantae</taxon>
        <taxon>Chlorophyta</taxon>
        <taxon>core chlorophytes</taxon>
        <taxon>Chlorophyceae</taxon>
        <taxon>CS clade</taxon>
        <taxon>Chlamydomonadales</taxon>
        <taxon>Volvocaceae</taxon>
        <taxon>Gonium</taxon>
    </lineage>
</organism>
<dbReference type="InterPro" id="IPR011009">
    <property type="entry name" value="Kinase-like_dom_sf"/>
</dbReference>
<dbReference type="Proteomes" id="UP000075714">
    <property type="component" value="Unassembled WGS sequence"/>
</dbReference>
<dbReference type="OrthoDB" id="4062651at2759"/>
<protein>
    <recommendedName>
        <fullName evidence="1">Protein kinase domain-containing protein</fullName>
    </recommendedName>
</protein>
<evidence type="ECO:0000259" key="1">
    <source>
        <dbReference type="PROSITE" id="PS50011"/>
    </source>
</evidence>
<evidence type="ECO:0000313" key="3">
    <source>
        <dbReference type="Proteomes" id="UP000075714"/>
    </source>
</evidence>
<dbReference type="InterPro" id="IPR001245">
    <property type="entry name" value="Ser-Thr/Tyr_kinase_cat_dom"/>
</dbReference>
<dbReference type="GO" id="GO:0005524">
    <property type="term" value="F:ATP binding"/>
    <property type="evidence" value="ECO:0007669"/>
    <property type="project" value="InterPro"/>
</dbReference>
<dbReference type="GO" id="GO:0004674">
    <property type="term" value="F:protein serine/threonine kinase activity"/>
    <property type="evidence" value="ECO:0007669"/>
    <property type="project" value="TreeGrafter"/>
</dbReference>
<dbReference type="PANTHER" id="PTHR44329">
    <property type="entry name" value="SERINE/THREONINE-PROTEIN KINASE TNNI3K-RELATED"/>
    <property type="match status" value="1"/>
</dbReference>